<evidence type="ECO:0000256" key="7">
    <source>
        <dbReference type="PIRNR" id="PIRNR017479"/>
    </source>
</evidence>
<dbReference type="GO" id="GO:0006888">
    <property type="term" value="P:endoplasmic reticulum to Golgi vesicle-mediated transport"/>
    <property type="evidence" value="ECO:0007669"/>
    <property type="project" value="TreeGrafter"/>
</dbReference>
<keyword evidence="3 7" id="KW-0813">Transport</keyword>
<keyword evidence="9" id="KW-1185">Reference proteome</keyword>
<dbReference type="EMBL" id="NDIQ01000001">
    <property type="protein sequence ID" value="PRT53617.1"/>
    <property type="molecule type" value="Genomic_DNA"/>
</dbReference>
<comment type="subunit">
    <text evidence="7">Part of the multisubunit TRAPP (transport protein particle) complex.</text>
</comment>
<evidence type="ECO:0000256" key="5">
    <source>
        <dbReference type="ARBA" id="ARBA00022892"/>
    </source>
</evidence>
<dbReference type="SUPFAM" id="SSF111126">
    <property type="entry name" value="Ligand-binding domain in the NO signalling and Golgi transport"/>
    <property type="match status" value="1"/>
</dbReference>
<dbReference type="OrthoDB" id="10254842at2759"/>
<dbReference type="GO" id="GO:1990071">
    <property type="term" value="C:TRAPPII protein complex"/>
    <property type="evidence" value="ECO:0007669"/>
    <property type="project" value="TreeGrafter"/>
</dbReference>
<dbReference type="Gene3D" id="3.30.1380.20">
    <property type="entry name" value="Trafficking protein particle complex subunit 3"/>
    <property type="match status" value="1"/>
</dbReference>
<dbReference type="GO" id="GO:0005783">
    <property type="term" value="C:endoplasmic reticulum"/>
    <property type="evidence" value="ECO:0007669"/>
    <property type="project" value="UniProtKB-SubCell"/>
</dbReference>
<evidence type="ECO:0000256" key="1">
    <source>
        <dbReference type="ARBA" id="ARBA00004240"/>
    </source>
</evidence>
<comment type="subcellular location">
    <subcellularLocation>
        <location evidence="1">Endoplasmic reticulum</location>
    </subcellularLocation>
    <subcellularLocation>
        <location evidence="7">Golgi apparatus</location>
        <location evidence="7">cis-Golgi network</location>
    </subcellularLocation>
</comment>
<accession>A0A2T0FF75</accession>
<evidence type="ECO:0000256" key="3">
    <source>
        <dbReference type="ARBA" id="ARBA00022448"/>
    </source>
</evidence>
<dbReference type="InterPro" id="IPR007194">
    <property type="entry name" value="TRAPP_component"/>
</dbReference>
<keyword evidence="5 7" id="KW-0931">ER-Golgi transport</keyword>
<reference evidence="8 9" key="1">
    <citation type="submission" date="2017-04" db="EMBL/GenBank/DDBJ databases">
        <title>Genome sequencing of [Candida] sorbophila.</title>
        <authorList>
            <person name="Ahn J.O."/>
        </authorList>
    </citation>
    <scope>NUCLEOTIDE SEQUENCE [LARGE SCALE GENOMIC DNA]</scope>
    <source>
        <strain evidence="8 9">DS02</strain>
    </source>
</reference>
<dbReference type="Pfam" id="PF04051">
    <property type="entry name" value="TRAPP"/>
    <property type="match status" value="1"/>
</dbReference>
<evidence type="ECO:0000313" key="9">
    <source>
        <dbReference type="Proteomes" id="UP000238350"/>
    </source>
</evidence>
<evidence type="ECO:0000256" key="6">
    <source>
        <dbReference type="ARBA" id="ARBA00023034"/>
    </source>
</evidence>
<comment type="caution">
    <text evidence="8">The sequence shown here is derived from an EMBL/GenBank/DDBJ whole genome shotgun (WGS) entry which is preliminary data.</text>
</comment>
<comment type="similarity">
    <text evidence="2 7">Belongs to the TRAPP small subunits family. BET3 subfamily.</text>
</comment>
<dbReference type="PANTHER" id="PTHR20902">
    <property type="entry name" value="41-2 PROTEIN ANTIGEN-RELATED"/>
    <property type="match status" value="1"/>
</dbReference>
<keyword evidence="4 7" id="KW-0256">Endoplasmic reticulum</keyword>
<dbReference type="PIRSF" id="PIRSF017479">
    <property type="entry name" value="TRAPP_I_complex_Trs31"/>
    <property type="match status" value="1"/>
</dbReference>
<dbReference type="FunFam" id="3.30.1380.20:FF:000002">
    <property type="entry name" value="Trafficking protein particle complex subunit"/>
    <property type="match status" value="1"/>
</dbReference>
<evidence type="ECO:0000256" key="2">
    <source>
        <dbReference type="ARBA" id="ARBA00006218"/>
    </source>
</evidence>
<proteinExistence type="inferred from homology"/>
<dbReference type="CDD" id="cd14943">
    <property type="entry name" value="TRAPPC5_Trs31"/>
    <property type="match status" value="1"/>
</dbReference>
<dbReference type="GO" id="GO:1990070">
    <property type="term" value="C:TRAPPI protein complex"/>
    <property type="evidence" value="ECO:0007669"/>
    <property type="project" value="TreeGrafter"/>
</dbReference>
<dbReference type="PANTHER" id="PTHR20902:SF0">
    <property type="entry name" value="TRAFFICKING PROTEIN PARTICLE COMPLEX SUBUNIT 5"/>
    <property type="match status" value="1"/>
</dbReference>
<dbReference type="GeneID" id="36514986"/>
<name>A0A2T0FF75_9ASCO</name>
<dbReference type="STRING" id="45607.A0A2T0FF75"/>
<dbReference type="RefSeq" id="XP_024663563.1">
    <property type="nucleotide sequence ID" value="XM_024807795.1"/>
</dbReference>
<dbReference type="GO" id="GO:1990072">
    <property type="term" value="C:TRAPPIII protein complex"/>
    <property type="evidence" value="ECO:0007669"/>
    <property type="project" value="TreeGrafter"/>
</dbReference>
<organism evidence="8 9">
    <name type="scientific">Wickerhamiella sorbophila</name>
    <dbReference type="NCBI Taxonomy" id="45607"/>
    <lineage>
        <taxon>Eukaryota</taxon>
        <taxon>Fungi</taxon>
        <taxon>Dikarya</taxon>
        <taxon>Ascomycota</taxon>
        <taxon>Saccharomycotina</taxon>
        <taxon>Dipodascomycetes</taxon>
        <taxon>Dipodascales</taxon>
        <taxon>Trichomonascaceae</taxon>
        <taxon>Wickerhamiella</taxon>
    </lineage>
</organism>
<evidence type="ECO:0000313" key="8">
    <source>
        <dbReference type="EMBL" id="PRT53617.1"/>
    </source>
</evidence>
<dbReference type="AlphaFoldDB" id="A0A2T0FF75"/>
<evidence type="ECO:0000256" key="4">
    <source>
        <dbReference type="ARBA" id="ARBA00022824"/>
    </source>
</evidence>
<dbReference type="InterPro" id="IPR016696">
    <property type="entry name" value="TRAPP-I_su5"/>
</dbReference>
<dbReference type="Proteomes" id="UP000238350">
    <property type="component" value="Unassembled WGS sequence"/>
</dbReference>
<gene>
    <name evidence="8" type="ORF">B9G98_01237</name>
</gene>
<keyword evidence="6 7" id="KW-0333">Golgi apparatus</keyword>
<comment type="function">
    <text evidence="7">Plays a key role in the late stages of endoplasmic reticulum to Golgi traffic.</text>
</comment>
<sequence>MADRTPIVHSSTVPGGVTQLRSASSQASLVESARKGAIYERSLQRKRGEVSESVMALVICEAVQYLQKQAKGIADLEDRLNRLGYHMGQRVLELITLREGKSAKRETKVLGILQFIHTMVWRTLFGRPADALERSTEDTNQYMIIDNDPLITRFISVPKDMAQLNCAAFAAGIIEAVLDASLFTAKVTAHTMGTPQTPDKTVYLVQFESLR</sequence>
<protein>
    <recommendedName>
        <fullName evidence="7">Trafficking protein particle complex subunit</fullName>
    </recommendedName>
</protein>
<dbReference type="InterPro" id="IPR024096">
    <property type="entry name" value="NO_sig/Golgi_transp_ligand-bd"/>
</dbReference>